<dbReference type="SUPFAM" id="SSF51261">
    <property type="entry name" value="Duplicated hybrid motif"/>
    <property type="match status" value="1"/>
</dbReference>
<evidence type="ECO:0000256" key="2">
    <source>
        <dbReference type="SAM" id="SignalP"/>
    </source>
</evidence>
<feature type="signal peptide" evidence="2">
    <location>
        <begin position="1"/>
        <end position="23"/>
    </location>
</feature>
<dbReference type="GO" id="GO:0004222">
    <property type="term" value="F:metalloendopeptidase activity"/>
    <property type="evidence" value="ECO:0007669"/>
    <property type="project" value="TreeGrafter"/>
</dbReference>
<feature type="chain" id="PRO_5009523908" description="M23ase beta-sheet core domain-containing protein" evidence="2">
    <location>
        <begin position="24"/>
        <end position="416"/>
    </location>
</feature>
<dbReference type="PANTHER" id="PTHR21666">
    <property type="entry name" value="PEPTIDASE-RELATED"/>
    <property type="match status" value="1"/>
</dbReference>
<gene>
    <name evidence="4" type="ORF">A3C19_02680</name>
</gene>
<organism evidence="4 5">
    <name type="scientific">Candidatus Kaiserbacteria bacterium RIFCSPHIGHO2_02_FULL_54_22</name>
    <dbReference type="NCBI Taxonomy" id="1798495"/>
    <lineage>
        <taxon>Bacteria</taxon>
        <taxon>Candidatus Kaiseribacteriota</taxon>
    </lineage>
</organism>
<reference evidence="4 5" key="1">
    <citation type="journal article" date="2016" name="Nat. Commun.">
        <title>Thousands of microbial genomes shed light on interconnected biogeochemical processes in an aquifer system.</title>
        <authorList>
            <person name="Anantharaman K."/>
            <person name="Brown C.T."/>
            <person name="Hug L.A."/>
            <person name="Sharon I."/>
            <person name="Castelle C.J."/>
            <person name="Probst A.J."/>
            <person name="Thomas B.C."/>
            <person name="Singh A."/>
            <person name="Wilkins M.J."/>
            <person name="Karaoz U."/>
            <person name="Brodie E.L."/>
            <person name="Williams K.H."/>
            <person name="Hubbard S.S."/>
            <person name="Banfield J.F."/>
        </authorList>
    </citation>
    <scope>NUCLEOTIDE SEQUENCE [LARGE SCALE GENOMIC DNA]</scope>
</reference>
<dbReference type="InterPro" id="IPR011055">
    <property type="entry name" value="Dup_hybrid_motif"/>
</dbReference>
<dbReference type="AlphaFoldDB" id="A0A1F6DMI7"/>
<dbReference type="InterPro" id="IPR050570">
    <property type="entry name" value="Cell_wall_metabolism_enzyme"/>
</dbReference>
<keyword evidence="2" id="KW-0732">Signal</keyword>
<comment type="caution">
    <text evidence="4">The sequence shown here is derived from an EMBL/GenBank/DDBJ whole genome shotgun (WGS) entry which is preliminary data.</text>
</comment>
<proteinExistence type="predicted"/>
<name>A0A1F6DMI7_9BACT</name>
<dbReference type="CDD" id="cd12797">
    <property type="entry name" value="M23_peptidase"/>
    <property type="match status" value="1"/>
</dbReference>
<protein>
    <recommendedName>
        <fullName evidence="3">M23ase beta-sheet core domain-containing protein</fullName>
    </recommendedName>
</protein>
<evidence type="ECO:0000313" key="4">
    <source>
        <dbReference type="EMBL" id="OGG62645.1"/>
    </source>
</evidence>
<dbReference type="Gene3D" id="6.10.250.3150">
    <property type="match status" value="1"/>
</dbReference>
<accession>A0A1F6DMI7</accession>
<dbReference type="Gene3D" id="2.70.70.10">
    <property type="entry name" value="Glucose Permease (Domain IIA)"/>
    <property type="match status" value="1"/>
</dbReference>
<dbReference type="InterPro" id="IPR016047">
    <property type="entry name" value="M23ase_b-sheet_dom"/>
</dbReference>
<evidence type="ECO:0000256" key="1">
    <source>
        <dbReference type="SAM" id="Coils"/>
    </source>
</evidence>
<dbReference type="Pfam" id="PF01551">
    <property type="entry name" value="Peptidase_M23"/>
    <property type="match status" value="1"/>
</dbReference>
<evidence type="ECO:0000259" key="3">
    <source>
        <dbReference type="Pfam" id="PF01551"/>
    </source>
</evidence>
<feature type="coiled-coil region" evidence="1">
    <location>
        <begin position="26"/>
        <end position="60"/>
    </location>
</feature>
<dbReference type="STRING" id="1798495.A3C19_02680"/>
<feature type="domain" description="M23ase beta-sheet core" evidence="3">
    <location>
        <begin position="291"/>
        <end position="383"/>
    </location>
</feature>
<dbReference type="PANTHER" id="PTHR21666:SF270">
    <property type="entry name" value="MUREIN HYDROLASE ACTIVATOR ENVC"/>
    <property type="match status" value="1"/>
</dbReference>
<sequence>MIRIGLLLLIAGVFIGIPHFALADAASDIQSQIDENNRQLNALKAEIASFQKQLDTLGTKKNTLQSTVSSLTLSQKKFASEIQATQNKISSANLKIKDLTLSIGDKEESISADQDAIAKALRSTAQDEEDSLVVKLISSRTLGDAWQAADRARQFNRALADDINNLRAVRTELTTNRDEVAAVKATLVALHNELSLQKKSIDLQKTAQQKLLTDTKNQESAYQKIIAAKKAEETAFEAALFELESQLQYVLDPSRIPPAGKGVLRWPLDTVFVTQQFGKTSASQRLYVSGTHNGVDFRALIGTPVRSALVGTVLAINYGAVPNCQYGKWVLIQHPNGLTTLYAHLSDISVQKGATVSTGQVIGFSGNTGYATGPHLHLGLYVTEAISFKQYACRSGSVVTIPVAPPNAYLDPLAYL</sequence>
<dbReference type="Proteomes" id="UP000178532">
    <property type="component" value="Unassembled WGS sequence"/>
</dbReference>
<dbReference type="EMBL" id="MFLI01000005">
    <property type="protein sequence ID" value="OGG62645.1"/>
    <property type="molecule type" value="Genomic_DNA"/>
</dbReference>
<keyword evidence="1" id="KW-0175">Coiled coil</keyword>
<evidence type="ECO:0000313" key="5">
    <source>
        <dbReference type="Proteomes" id="UP000178532"/>
    </source>
</evidence>